<dbReference type="Gene3D" id="2.60.40.10">
    <property type="entry name" value="Immunoglobulins"/>
    <property type="match status" value="10"/>
</dbReference>
<dbReference type="SUPFAM" id="SSF49354">
    <property type="entry name" value="PapD-like"/>
    <property type="match status" value="1"/>
</dbReference>
<dbReference type="Pfam" id="PF24771">
    <property type="entry name" value="Ig_CFAP74_1st"/>
    <property type="match status" value="1"/>
</dbReference>
<evidence type="ECO:0000259" key="12">
    <source>
        <dbReference type="Pfam" id="PF25249"/>
    </source>
</evidence>
<keyword evidence="4" id="KW-0282">Flagellum</keyword>
<evidence type="ECO:0000259" key="9">
    <source>
        <dbReference type="Pfam" id="PF24291"/>
    </source>
</evidence>
<keyword evidence="6" id="KW-0966">Cell projection</keyword>
<dbReference type="Pfam" id="PF24816">
    <property type="entry name" value="Ig_CFAP65__9th"/>
    <property type="match status" value="1"/>
</dbReference>
<comment type="subcellular location">
    <subcellularLocation>
        <location evidence="1">Cell projection</location>
        <location evidence="1">Cilium</location>
        <location evidence="1">Flagellum</location>
    </subcellularLocation>
    <subcellularLocation>
        <location evidence="2">Cytoplasm</location>
    </subcellularLocation>
</comment>
<evidence type="ECO:0008006" key="15">
    <source>
        <dbReference type="Google" id="ProtNLM"/>
    </source>
</evidence>
<dbReference type="Proteomes" id="UP000320333">
    <property type="component" value="Unassembled WGS sequence"/>
</dbReference>
<dbReference type="InterPro" id="IPR053879">
    <property type="entry name" value="HYDIN_VesB_CFA65-like_Ig"/>
</dbReference>
<evidence type="ECO:0000259" key="11">
    <source>
        <dbReference type="Pfam" id="PF24816"/>
    </source>
</evidence>
<accession>A0A507EVU1</accession>
<evidence type="ECO:0000256" key="3">
    <source>
        <dbReference type="ARBA" id="ARBA00022490"/>
    </source>
</evidence>
<keyword evidence="3" id="KW-0963">Cytoplasm</keyword>
<dbReference type="PANTHER" id="PTHR46127:SF1">
    <property type="entry name" value="CILIA- AND FLAGELLA-ASSOCIATED PROTEIN 65"/>
    <property type="match status" value="1"/>
</dbReference>
<dbReference type="Pfam" id="PF24507">
    <property type="entry name" value="Ig_CFAP65_4th"/>
    <property type="match status" value="1"/>
</dbReference>
<keyword evidence="5" id="KW-0969">Cilium</keyword>
<dbReference type="Pfam" id="PF24291">
    <property type="entry name" value="Ig_CFAP65"/>
    <property type="match status" value="1"/>
</dbReference>
<organism evidence="13 14">
    <name type="scientific">Chytriomyces confervae</name>
    <dbReference type="NCBI Taxonomy" id="246404"/>
    <lineage>
        <taxon>Eukaryota</taxon>
        <taxon>Fungi</taxon>
        <taxon>Fungi incertae sedis</taxon>
        <taxon>Chytridiomycota</taxon>
        <taxon>Chytridiomycota incertae sedis</taxon>
        <taxon>Chytridiomycetes</taxon>
        <taxon>Chytridiales</taxon>
        <taxon>Chytriomycetaceae</taxon>
        <taxon>Chytriomyces</taxon>
    </lineage>
</organism>
<dbReference type="InterPro" id="IPR008962">
    <property type="entry name" value="PapD-like_sf"/>
</dbReference>
<reference evidence="13 14" key="1">
    <citation type="journal article" date="2019" name="Sci. Rep.">
        <title>Comparative genomics of chytrid fungi reveal insights into the obligate biotrophic and pathogenic lifestyle of Synchytrium endobioticum.</title>
        <authorList>
            <person name="van de Vossenberg B.T.L.H."/>
            <person name="Warris S."/>
            <person name="Nguyen H.D.T."/>
            <person name="van Gent-Pelzer M.P.E."/>
            <person name="Joly D.L."/>
            <person name="van de Geest H.C."/>
            <person name="Bonants P.J.M."/>
            <person name="Smith D.S."/>
            <person name="Levesque C.A."/>
            <person name="van der Lee T.A.J."/>
        </authorList>
    </citation>
    <scope>NUCLEOTIDE SEQUENCE [LARGE SCALE GENOMIC DNA]</scope>
    <source>
        <strain evidence="13 14">CBS 675.73</strain>
    </source>
</reference>
<evidence type="ECO:0000256" key="5">
    <source>
        <dbReference type="ARBA" id="ARBA00023069"/>
    </source>
</evidence>
<dbReference type="STRING" id="246404.A0A507EVU1"/>
<dbReference type="InterPro" id="IPR056344">
    <property type="entry name" value="Ig_CFAP65-like_9th"/>
</dbReference>
<dbReference type="GO" id="GO:0031514">
    <property type="term" value="C:motile cilium"/>
    <property type="evidence" value="ECO:0007669"/>
    <property type="project" value="UniProtKB-SubCell"/>
</dbReference>
<dbReference type="Pfam" id="PF22544">
    <property type="entry name" value="HYDIN_VesB_CFA65-like_Ig"/>
    <property type="match status" value="1"/>
</dbReference>
<evidence type="ECO:0000256" key="4">
    <source>
        <dbReference type="ARBA" id="ARBA00022846"/>
    </source>
</evidence>
<evidence type="ECO:0000259" key="8">
    <source>
        <dbReference type="Pfam" id="PF22544"/>
    </source>
</evidence>
<dbReference type="InterPro" id="IPR013783">
    <property type="entry name" value="Ig-like_fold"/>
</dbReference>
<evidence type="ECO:0000313" key="13">
    <source>
        <dbReference type="EMBL" id="TPX67467.1"/>
    </source>
</evidence>
<dbReference type="InterPro" id="IPR052614">
    <property type="entry name" value="CFAP65"/>
</dbReference>
<evidence type="ECO:0000256" key="1">
    <source>
        <dbReference type="ARBA" id="ARBA00004230"/>
    </source>
</evidence>
<evidence type="ECO:0000313" key="14">
    <source>
        <dbReference type="Proteomes" id="UP000320333"/>
    </source>
</evidence>
<name>A0A507EVU1_9FUNG</name>
<feature type="domain" description="HYDIN/VesB/CFA65-like Ig-like" evidence="8">
    <location>
        <begin position="166"/>
        <end position="247"/>
    </location>
</feature>
<dbReference type="InterPro" id="IPR056305">
    <property type="entry name" value="Ig_CFAP65_10th"/>
</dbReference>
<evidence type="ECO:0000256" key="2">
    <source>
        <dbReference type="ARBA" id="ARBA00004496"/>
    </source>
</evidence>
<feature type="domain" description="CFAP65 fourth Ig-like" evidence="10">
    <location>
        <begin position="382"/>
        <end position="474"/>
    </location>
</feature>
<feature type="domain" description="CFAP65 seventh Ig-like" evidence="12">
    <location>
        <begin position="792"/>
        <end position="883"/>
    </location>
</feature>
<evidence type="ECO:0000256" key="7">
    <source>
        <dbReference type="SAM" id="MobiDB-lite"/>
    </source>
</evidence>
<feature type="domain" description="CFAP65-like ninth Ig-like" evidence="11">
    <location>
        <begin position="1064"/>
        <end position="1259"/>
    </location>
</feature>
<dbReference type="PANTHER" id="PTHR46127">
    <property type="entry name" value="CILIA- AND FLAGELLA-ASSOCIATED PROTEIN 65"/>
    <property type="match status" value="1"/>
</dbReference>
<dbReference type="Pfam" id="PF25249">
    <property type="entry name" value="Ig_CFAP65_7th"/>
    <property type="match status" value="1"/>
</dbReference>
<dbReference type="OrthoDB" id="415597at2759"/>
<feature type="region of interest" description="Disordered" evidence="7">
    <location>
        <begin position="1528"/>
        <end position="1556"/>
    </location>
</feature>
<dbReference type="InterPro" id="IPR057470">
    <property type="entry name" value="Ig_CFAP65_7th"/>
</dbReference>
<keyword evidence="14" id="KW-1185">Reference proteome</keyword>
<sequence length="1789" mass="199391">MSKSMRAIPPAAGPYTLDAQHDSGQHVPNPNATLASKIASNLEPRKSVGGYIPTPNRSDRKLQFGIDCAELVHFSHWEPGGEHVQNLVIKNVVMKTQKIKYKLPKTRFFSMDFPETVTLSAGMSWTIPITFRPVAKECYTDAIEFTTSFGRFLLPIKATLPEHVLEHPPSIDFTLCPIRETARRTFSLKNVGELASTFEWEISSPFRIAPRIGTLNPGQAVTIAIDFHPENASVFTAVAVCNFGDKSQWERSKVTQAVTVYGIGKYSHLSIEGASPNFNFGRVFIGKRLEKRFNIWNHSDVPSNFRIVRAEKNTEPYFQFSTTAGTIAPHKNLEISITYIPVAAGMDSTEYFDIATVSGNTIHITCSGIGAGPCVSLNTSLVNFNDVQANTTCMRPIYIQNDAAVTAFYQFLTEPNSLFRIDKPWGTIGPNSSVALTIRFTPKEPINYYRRVYCLVEHQDALYVEFIGTCYNDKRRPATFHPKMLENYRLRVQNGLWSFGPEHLEEMLKSGTIQCRDGVLSFSNLERQKDVEPDASSDEILDYPYNDGLVSSEYFYENTGSDQAVTLIDTYIDFGSCSKYRVIDHQTIRIRNNTRGKMSCVWHMPGENLSSDETVFTVTPAIADIAPKSAMEFRVHFRPRTDNSFFGQQLECFVHFKSMRNFRLVNDDTFTPPWCLTPTVAGNTFPAGQDTFIPKIEFGATRLEFPASHVDKSAYRTVRISNTGDTPVKFAFADTDNKKDAGTGGGTRVSFQGGPPFSVKPRIGLLQKNESRSLSNSYDLQVKGIGFYPQLVFENQNTLFFKPTCVGTIARRNFTARNTSRIAIMFEWKIPKQYSNCVSIDPISGVLPANSSMSLTCTFLPTSEKHWSLRLPCYYSHALEENEITHETRTKRTTLILIGTGTSATISADPTLLNFEAILVNTIVEKEIVLLNPSDADLFYDLEIYKLTRAESWDMDLEDDKNKLIEVDRCPLHIETRVPNSIRDSFLEIVQATDVFPARSNHTLKIRACVQEQTMHAFRVYYVLKPQSKFAPSIPWELVPGAITGGDDAKKIHLCDIRALGVHPIVQVTDIRCEGVSKSLLWKFFSLNAFNEMLETVQGEEDASVSVSNAVVVHQKLDEDFDFPTEGVTGGEYKEPPSLDFNFGAAPTGTPASVVHFSLMNPGVVPVEWVYYFPNDLEVEIENWADPGDYTEEQLHTNLILDNSLFSISPKMGVLNPGESAHINMSYNHKFPGLHKLPVVFKLKNGTTRAGKEIILYFIGTTIPFEQKCLHFHSAHHTFAPVSIGTSNPPIQSFRLANHGLLHLTYTIDTAPLQKFKAAEHEFAVFTCNKVSGSIPPGGVEFVHWVFRPLEAREYSVDVPVTTDDGKTSIITFSGHGIEEPPHTASMNAKSEDTVPSLQILSTSNQIARLSKEHINFGAVPLGSQSRDLIVVRNTSTTDKISFQWRVPLDALYGQVEQHQQCIQITPSEGELEAGESRFVKMVFAPVSNVCVYDLDLECVVVNETQKAAFEHFQETVSIAIREGRLSMDPRTASPSTATANKPLLGSAGSSKHALRGSKYSPLPEIYNAGVKAPGISVPDLFNMPLGAVSHKPVDTGIDFDAAPVQPTPQSLFVSVQAQSFSANTFRCIFDGQEKLYHPHRSNYAKIQKEKAVFADGNQLNLFQSTLEEMMDEIFQDPEVQALVAPAGTTTSGSDASFGMLPYFAQISTNEKRNGIFLAPTLDASDEGKNESQTGTDVQDLFASEVLGARYFQNWVENILESTLYNLIQEANVGEFDVTKECFLLWPKE</sequence>
<evidence type="ECO:0000259" key="10">
    <source>
        <dbReference type="Pfam" id="PF24507"/>
    </source>
</evidence>
<dbReference type="InterPro" id="IPR058536">
    <property type="entry name" value="Ig_CFAP65_4th"/>
</dbReference>
<protein>
    <recommendedName>
        <fullName evidence="15">MSP domain-containing protein</fullName>
    </recommendedName>
</protein>
<comment type="caution">
    <text evidence="13">The sequence shown here is derived from an EMBL/GenBank/DDBJ whole genome shotgun (WGS) entry which is preliminary data.</text>
</comment>
<gene>
    <name evidence="13" type="ORF">CcCBS67573_g07481</name>
</gene>
<dbReference type="GO" id="GO:0005737">
    <property type="term" value="C:cytoplasm"/>
    <property type="evidence" value="ECO:0007669"/>
    <property type="project" value="UniProtKB-SubCell"/>
</dbReference>
<feature type="region of interest" description="Disordered" evidence="7">
    <location>
        <begin position="1"/>
        <end position="32"/>
    </location>
</feature>
<feature type="domain" description="CFAP65 tenth Ig-like" evidence="9">
    <location>
        <begin position="1267"/>
        <end position="1380"/>
    </location>
</feature>
<proteinExistence type="predicted"/>
<dbReference type="EMBL" id="QEAP01000395">
    <property type="protein sequence ID" value="TPX67467.1"/>
    <property type="molecule type" value="Genomic_DNA"/>
</dbReference>
<evidence type="ECO:0000256" key="6">
    <source>
        <dbReference type="ARBA" id="ARBA00023273"/>
    </source>
</evidence>